<name>A0A4S2MM55_9PEZI</name>
<sequence length="143" mass="15559">MGWGWSKRKKKSFFFSYYTVCRLLGDAWIDTWALSHRLAHRTCGRKSFLSQIEGLSFHPHQPTVASEGIDFSSIGHRMLPCFAVVLAGGGDSLLPLEAISDSRSPPVCPSVSPVPPPSLARSLLPALPFRLTPAPILSCGLPT</sequence>
<dbReference type="EMBL" id="ML220145">
    <property type="protein sequence ID" value="TGZ78150.1"/>
    <property type="molecule type" value="Genomic_DNA"/>
</dbReference>
<dbReference type="InParanoid" id="A0A4S2MM55"/>
<evidence type="ECO:0000313" key="2">
    <source>
        <dbReference type="Proteomes" id="UP000298138"/>
    </source>
</evidence>
<dbReference type="AlphaFoldDB" id="A0A4S2MM55"/>
<proteinExistence type="predicted"/>
<protein>
    <submittedName>
        <fullName evidence="1">Uncharacterized protein</fullName>
    </submittedName>
</protein>
<organism evidence="1 2">
    <name type="scientific">Ascodesmis nigricans</name>
    <dbReference type="NCBI Taxonomy" id="341454"/>
    <lineage>
        <taxon>Eukaryota</taxon>
        <taxon>Fungi</taxon>
        <taxon>Dikarya</taxon>
        <taxon>Ascomycota</taxon>
        <taxon>Pezizomycotina</taxon>
        <taxon>Pezizomycetes</taxon>
        <taxon>Pezizales</taxon>
        <taxon>Ascodesmidaceae</taxon>
        <taxon>Ascodesmis</taxon>
    </lineage>
</organism>
<gene>
    <name evidence="1" type="ORF">EX30DRAFT_168117</name>
</gene>
<reference evidence="1 2" key="1">
    <citation type="submission" date="2019-04" db="EMBL/GenBank/DDBJ databases">
        <title>Comparative genomics and transcriptomics to analyze fruiting body development in filamentous ascomycetes.</title>
        <authorList>
            <consortium name="DOE Joint Genome Institute"/>
            <person name="Lutkenhaus R."/>
            <person name="Traeger S."/>
            <person name="Breuer J."/>
            <person name="Kuo A."/>
            <person name="Lipzen A."/>
            <person name="Pangilinan J."/>
            <person name="Dilworth D."/>
            <person name="Sandor L."/>
            <person name="Poggeler S."/>
            <person name="Barry K."/>
            <person name="Grigoriev I.V."/>
            <person name="Nowrousian M."/>
        </authorList>
    </citation>
    <scope>NUCLEOTIDE SEQUENCE [LARGE SCALE GENOMIC DNA]</scope>
    <source>
        <strain evidence="1 2">CBS 389.68</strain>
    </source>
</reference>
<keyword evidence="2" id="KW-1185">Reference proteome</keyword>
<accession>A0A4S2MM55</accession>
<evidence type="ECO:0000313" key="1">
    <source>
        <dbReference type="EMBL" id="TGZ78150.1"/>
    </source>
</evidence>
<dbReference type="Proteomes" id="UP000298138">
    <property type="component" value="Unassembled WGS sequence"/>
</dbReference>